<reference evidence="1 2" key="2">
    <citation type="journal article" date="2022" name="Mol. Ecol. Resour.">
        <title>The genomes of chicory, endive, great burdock and yacon provide insights into Asteraceae paleo-polyploidization history and plant inulin production.</title>
        <authorList>
            <person name="Fan W."/>
            <person name="Wang S."/>
            <person name="Wang H."/>
            <person name="Wang A."/>
            <person name="Jiang F."/>
            <person name="Liu H."/>
            <person name="Zhao H."/>
            <person name="Xu D."/>
            <person name="Zhang Y."/>
        </authorList>
    </citation>
    <scope>NUCLEOTIDE SEQUENCE [LARGE SCALE GENOMIC DNA]</scope>
    <source>
        <strain evidence="2">cv. Punajuju</strain>
        <tissue evidence="1">Leaves</tissue>
    </source>
</reference>
<evidence type="ECO:0000313" key="1">
    <source>
        <dbReference type="EMBL" id="KAI3765994.1"/>
    </source>
</evidence>
<protein>
    <submittedName>
        <fullName evidence="1">Uncharacterized protein</fullName>
    </submittedName>
</protein>
<dbReference type="Proteomes" id="UP001055811">
    <property type="component" value="Linkage Group LG03"/>
</dbReference>
<organism evidence="1 2">
    <name type="scientific">Cichorium intybus</name>
    <name type="common">Chicory</name>
    <dbReference type="NCBI Taxonomy" id="13427"/>
    <lineage>
        <taxon>Eukaryota</taxon>
        <taxon>Viridiplantae</taxon>
        <taxon>Streptophyta</taxon>
        <taxon>Embryophyta</taxon>
        <taxon>Tracheophyta</taxon>
        <taxon>Spermatophyta</taxon>
        <taxon>Magnoliopsida</taxon>
        <taxon>eudicotyledons</taxon>
        <taxon>Gunneridae</taxon>
        <taxon>Pentapetalae</taxon>
        <taxon>asterids</taxon>
        <taxon>campanulids</taxon>
        <taxon>Asterales</taxon>
        <taxon>Asteraceae</taxon>
        <taxon>Cichorioideae</taxon>
        <taxon>Cichorieae</taxon>
        <taxon>Cichoriinae</taxon>
        <taxon>Cichorium</taxon>
    </lineage>
</organism>
<gene>
    <name evidence="1" type="ORF">L2E82_16041</name>
</gene>
<evidence type="ECO:0000313" key="2">
    <source>
        <dbReference type="Proteomes" id="UP001055811"/>
    </source>
</evidence>
<keyword evidence="2" id="KW-1185">Reference proteome</keyword>
<proteinExistence type="predicted"/>
<sequence length="99" mass="10485">MALAVVVVVVMAVVVAVDSVGLQWMVTLVVGGGNGDFSFDVSAFPSQLPPLQSPLKRKSASSRILCSRYRNGDSGDSDDGCGFIGERRGLFDQAYGETR</sequence>
<comment type="caution">
    <text evidence="1">The sequence shown here is derived from an EMBL/GenBank/DDBJ whole genome shotgun (WGS) entry which is preliminary data.</text>
</comment>
<dbReference type="EMBL" id="CM042011">
    <property type="protein sequence ID" value="KAI3765994.1"/>
    <property type="molecule type" value="Genomic_DNA"/>
</dbReference>
<accession>A0ACB9F4H7</accession>
<name>A0ACB9F4H7_CICIN</name>
<reference evidence="2" key="1">
    <citation type="journal article" date="2022" name="Mol. Ecol. Resour.">
        <title>The genomes of chicory, endive, great burdock and yacon provide insights into Asteraceae palaeo-polyploidization history and plant inulin production.</title>
        <authorList>
            <person name="Fan W."/>
            <person name="Wang S."/>
            <person name="Wang H."/>
            <person name="Wang A."/>
            <person name="Jiang F."/>
            <person name="Liu H."/>
            <person name="Zhao H."/>
            <person name="Xu D."/>
            <person name="Zhang Y."/>
        </authorList>
    </citation>
    <scope>NUCLEOTIDE SEQUENCE [LARGE SCALE GENOMIC DNA]</scope>
    <source>
        <strain evidence="2">cv. Punajuju</strain>
    </source>
</reference>